<comment type="caution">
    <text evidence="1">The sequence shown here is derived from an EMBL/GenBank/DDBJ whole genome shotgun (WGS) entry which is preliminary data.</text>
</comment>
<gene>
    <name evidence="1" type="ORF">LtaPh_2721351</name>
</gene>
<evidence type="ECO:0000313" key="2">
    <source>
        <dbReference type="Proteomes" id="UP000419144"/>
    </source>
</evidence>
<keyword evidence="2" id="KW-1185">Reference proteome</keyword>
<dbReference type="EMBL" id="BLBS01000037">
    <property type="protein sequence ID" value="GET89859.1"/>
    <property type="molecule type" value="Genomic_DNA"/>
</dbReference>
<dbReference type="Proteomes" id="UP000419144">
    <property type="component" value="Unassembled WGS sequence"/>
</dbReference>
<accession>A0A640KQV6</accession>
<evidence type="ECO:0000313" key="1">
    <source>
        <dbReference type="EMBL" id="GET89859.1"/>
    </source>
</evidence>
<reference evidence="1" key="1">
    <citation type="submission" date="2019-11" db="EMBL/GenBank/DDBJ databases">
        <title>Leishmania tarentolae CDS.</title>
        <authorList>
            <person name="Goto Y."/>
            <person name="Yamagishi J."/>
        </authorList>
    </citation>
    <scope>NUCLEOTIDE SEQUENCE [LARGE SCALE GENOMIC DNA]</scope>
    <source>
        <strain evidence="1">Parrot Tar II</strain>
    </source>
</reference>
<dbReference type="AlphaFoldDB" id="A0A640KQV6"/>
<name>A0A640KQV6_LEITA</name>
<protein>
    <submittedName>
        <fullName evidence="1">Ribonucleoside-diphosphate reductase small chain, putative</fullName>
    </submittedName>
</protein>
<dbReference type="VEuPathDB" id="TriTrypDB:LtaPh_2721351"/>
<sequence length="162" mass="18457">MDVLHHQLEPVESACLWHLHVAHEALRKILDDYAVAAGEEGKHVFDEVPLPVVQRRPVLHVVAQVDLLHRPDAALLFLVFAPDVMVLDWEEDVAERILLLQWLVLGVRPLSRLVCWQHLGASHNWFYGELLRLGSIGDSAIGRCAGDLRLHILLTRTLRGRW</sequence>
<organism evidence="1 2">
    <name type="scientific">Leishmania tarentolae</name>
    <name type="common">Sauroleishmania tarentolae</name>
    <dbReference type="NCBI Taxonomy" id="5689"/>
    <lineage>
        <taxon>Eukaryota</taxon>
        <taxon>Discoba</taxon>
        <taxon>Euglenozoa</taxon>
        <taxon>Kinetoplastea</taxon>
        <taxon>Metakinetoplastina</taxon>
        <taxon>Trypanosomatida</taxon>
        <taxon>Trypanosomatidae</taxon>
        <taxon>Leishmaniinae</taxon>
        <taxon>Leishmania</taxon>
        <taxon>lizard Leishmania</taxon>
    </lineage>
</organism>
<proteinExistence type="predicted"/>